<dbReference type="GO" id="GO:0016787">
    <property type="term" value="F:hydrolase activity"/>
    <property type="evidence" value="ECO:0007669"/>
    <property type="project" value="UniProtKB-ARBA"/>
</dbReference>
<name>A0A2Z6B3C6_9BACT</name>
<dbReference type="OrthoDB" id="9771966at2"/>
<dbReference type="KEGG" id="dfl:DFE_3265"/>
<evidence type="ECO:0000313" key="1">
    <source>
        <dbReference type="EMBL" id="BBD09991.1"/>
    </source>
</evidence>
<dbReference type="InterPro" id="IPR002591">
    <property type="entry name" value="Phosphodiest/P_Trfase"/>
</dbReference>
<evidence type="ECO:0000313" key="2">
    <source>
        <dbReference type="Proteomes" id="UP000269883"/>
    </source>
</evidence>
<keyword evidence="2" id="KW-1185">Reference proteome</keyword>
<dbReference type="RefSeq" id="WP_126380981.1">
    <property type="nucleotide sequence ID" value="NZ_AP017378.1"/>
</dbReference>
<gene>
    <name evidence="1" type="ORF">DFE_3265</name>
</gene>
<dbReference type="Proteomes" id="UP000269883">
    <property type="component" value="Chromosome"/>
</dbReference>
<accession>A0A2Z6B3C6</accession>
<dbReference type="SUPFAM" id="SSF53649">
    <property type="entry name" value="Alkaline phosphatase-like"/>
    <property type="match status" value="1"/>
</dbReference>
<dbReference type="AlphaFoldDB" id="A0A2Z6B3C6"/>
<sequence>MTYNQRPRLAVLGLDGLPLSLARDWCRRGLTPNLARIAMTDEARSMRSELPELSPVNWTSFATGAGPEEHGVFGFTRIDPHTYEVAIADSSAVRCPTILQRLSAQGLTSKVINLPNTYPAHPLKGMLIAGFVAPELSRAVYPPFLSGPLTQAGYQLEADTARGKDDPDLLLTELRTTLHSRHTALNMLWPDLAWDLFVFVLTETDRLFHFHYPALSDPTHPLAPACENFIRKWDALIGEFLNMYEALPDPKRLIALADHGFTELITEVDLNTWLTEQGLLRLTGTHDHENDARAIASDSAAFALDPGRIYLHTRERFSRGGVTPTEVPGLLDRIRKGLMSLTFEGRPVIRTVHEREILYPGPMAGIAPELVAEPHPGFSLTAKFDSRSLFGFHGRHGVHCADDVFFYDSNGAAPRRLRDTGRLVLDFFDFPKQD</sequence>
<dbReference type="PANTHER" id="PTHR10151">
    <property type="entry name" value="ECTONUCLEOTIDE PYROPHOSPHATASE/PHOSPHODIESTERASE"/>
    <property type="match status" value="1"/>
</dbReference>
<organism evidence="1 2">
    <name type="scientific">Desulfovibrio ferrophilus</name>
    <dbReference type="NCBI Taxonomy" id="241368"/>
    <lineage>
        <taxon>Bacteria</taxon>
        <taxon>Pseudomonadati</taxon>
        <taxon>Thermodesulfobacteriota</taxon>
        <taxon>Desulfovibrionia</taxon>
        <taxon>Desulfovibrionales</taxon>
        <taxon>Desulfovibrionaceae</taxon>
        <taxon>Desulfovibrio</taxon>
    </lineage>
</organism>
<protein>
    <submittedName>
        <fullName evidence="1">Type I phosphodiesterase/nucleotide pyrophosphatase</fullName>
    </submittedName>
</protein>
<dbReference type="Gene3D" id="3.40.720.10">
    <property type="entry name" value="Alkaline Phosphatase, subunit A"/>
    <property type="match status" value="1"/>
</dbReference>
<dbReference type="EMBL" id="AP017378">
    <property type="protein sequence ID" value="BBD09991.1"/>
    <property type="molecule type" value="Genomic_DNA"/>
</dbReference>
<dbReference type="Pfam" id="PF01663">
    <property type="entry name" value="Phosphodiest"/>
    <property type="match status" value="1"/>
</dbReference>
<reference evidence="1 2" key="1">
    <citation type="journal article" date="2018" name="Sci. Adv.">
        <title>Multi-heme cytochromes provide a pathway for survival in energy-limited environments.</title>
        <authorList>
            <person name="Deng X."/>
            <person name="Dohmae N."/>
            <person name="Nealson K.H."/>
            <person name="Hashimoto K."/>
            <person name="Okamoto A."/>
        </authorList>
    </citation>
    <scope>NUCLEOTIDE SEQUENCE [LARGE SCALE GENOMIC DNA]</scope>
    <source>
        <strain evidence="1 2">IS5</strain>
    </source>
</reference>
<proteinExistence type="predicted"/>
<dbReference type="PANTHER" id="PTHR10151:SF120">
    <property type="entry name" value="BIS(5'-ADENOSYL)-TRIPHOSPHATASE"/>
    <property type="match status" value="1"/>
</dbReference>
<dbReference type="InterPro" id="IPR017850">
    <property type="entry name" value="Alkaline_phosphatase_core_sf"/>
</dbReference>